<evidence type="ECO:0000313" key="8">
    <source>
        <dbReference type="Proteomes" id="UP000321749"/>
    </source>
</evidence>
<proteinExistence type="predicted"/>
<dbReference type="GO" id="GO:0016020">
    <property type="term" value="C:membrane"/>
    <property type="evidence" value="ECO:0007669"/>
    <property type="project" value="UniProtKB-SubCell"/>
</dbReference>
<dbReference type="AlphaFoldDB" id="A0AA87RH71"/>
<evidence type="ECO:0000256" key="2">
    <source>
        <dbReference type="ARBA" id="ARBA00022692"/>
    </source>
</evidence>
<sequence length="128" mass="14389">MTPTPTSLPPQTLDRRYQHHPVPTQPQQYVVHHVHHAPAKDTAVAYLLLLLLPPFGAHRFYLGRTGSAITQLLLWLLGVPLSFFVIGVPMLFAAAIWWFVDLFLTAGMVREENQRALTRTGGTGFYRG</sequence>
<comment type="subcellular location">
    <subcellularLocation>
        <location evidence="1">Membrane</location>
        <topology evidence="1">Multi-pass membrane protein</topology>
    </subcellularLocation>
</comment>
<keyword evidence="8" id="KW-1185">Reference proteome</keyword>
<evidence type="ECO:0000256" key="1">
    <source>
        <dbReference type="ARBA" id="ARBA00004141"/>
    </source>
</evidence>
<evidence type="ECO:0000256" key="5">
    <source>
        <dbReference type="SAM" id="Phobius"/>
    </source>
</evidence>
<accession>A0AA87RH71</accession>
<dbReference type="Pfam" id="PF05154">
    <property type="entry name" value="TM2"/>
    <property type="match status" value="1"/>
</dbReference>
<feature type="transmembrane region" description="Helical" evidence="5">
    <location>
        <begin position="43"/>
        <end position="62"/>
    </location>
</feature>
<protein>
    <recommendedName>
        <fullName evidence="6">TM2 domain-containing protein</fullName>
    </recommendedName>
</protein>
<dbReference type="PANTHER" id="PTHR21016">
    <property type="entry name" value="BETA-AMYLOID BINDING PROTEIN-RELATED"/>
    <property type="match status" value="1"/>
</dbReference>
<feature type="transmembrane region" description="Helical" evidence="5">
    <location>
        <begin position="74"/>
        <end position="100"/>
    </location>
</feature>
<keyword evidence="3 5" id="KW-1133">Transmembrane helix</keyword>
<evidence type="ECO:0000256" key="3">
    <source>
        <dbReference type="ARBA" id="ARBA00022989"/>
    </source>
</evidence>
<dbReference type="InterPro" id="IPR007829">
    <property type="entry name" value="TM2"/>
</dbReference>
<dbReference type="PANTHER" id="PTHR21016:SF25">
    <property type="entry name" value="TM2 DOMAIN-CONTAINING PROTEIN DDB_G0277895-RELATED"/>
    <property type="match status" value="1"/>
</dbReference>
<feature type="domain" description="TM2" evidence="6">
    <location>
        <begin position="40"/>
        <end position="102"/>
    </location>
</feature>
<organism evidence="7 8">
    <name type="scientific">Agrococcus baldri</name>
    <dbReference type="NCBI Taxonomy" id="153730"/>
    <lineage>
        <taxon>Bacteria</taxon>
        <taxon>Bacillati</taxon>
        <taxon>Actinomycetota</taxon>
        <taxon>Actinomycetes</taxon>
        <taxon>Micrococcales</taxon>
        <taxon>Microbacteriaceae</taxon>
        <taxon>Agrococcus</taxon>
    </lineage>
</organism>
<comment type="caution">
    <text evidence="7">The sequence shown here is derived from an EMBL/GenBank/DDBJ whole genome shotgun (WGS) entry which is preliminary data.</text>
</comment>
<keyword evidence="2 5" id="KW-0812">Transmembrane</keyword>
<evidence type="ECO:0000313" key="7">
    <source>
        <dbReference type="EMBL" id="GEK80260.1"/>
    </source>
</evidence>
<dbReference type="InterPro" id="IPR050932">
    <property type="entry name" value="TM2D1-3-like"/>
</dbReference>
<evidence type="ECO:0000259" key="6">
    <source>
        <dbReference type="Pfam" id="PF05154"/>
    </source>
</evidence>
<keyword evidence="4 5" id="KW-0472">Membrane</keyword>
<reference evidence="7 8" key="1">
    <citation type="submission" date="2019-07" db="EMBL/GenBank/DDBJ databases">
        <title>Whole genome shotgun sequence of Agrococcus baldri NBRC 103055.</title>
        <authorList>
            <person name="Hosoyama A."/>
            <person name="Uohara A."/>
            <person name="Ohji S."/>
            <person name="Ichikawa N."/>
        </authorList>
    </citation>
    <scope>NUCLEOTIDE SEQUENCE [LARGE SCALE GENOMIC DNA]</scope>
    <source>
        <strain evidence="7 8">NBRC 103055</strain>
    </source>
</reference>
<dbReference type="RefSeq" id="WP_318279156.1">
    <property type="nucleotide sequence ID" value="NZ_BJUU01000008.1"/>
</dbReference>
<dbReference type="Proteomes" id="UP000321749">
    <property type="component" value="Unassembled WGS sequence"/>
</dbReference>
<name>A0AA87RH71_9MICO</name>
<evidence type="ECO:0000256" key="4">
    <source>
        <dbReference type="ARBA" id="ARBA00023136"/>
    </source>
</evidence>
<gene>
    <name evidence="7" type="ORF">ABA31_16110</name>
</gene>
<dbReference type="EMBL" id="BJUU01000008">
    <property type="protein sequence ID" value="GEK80260.1"/>
    <property type="molecule type" value="Genomic_DNA"/>
</dbReference>